<keyword evidence="6" id="KW-0333">Golgi apparatus</keyword>
<comment type="function">
    <text evidence="8">Regulates the GDP/GTP exchange reaction of most RAB proteins by inhibiting the dissociation of GDP from them, and the subsequent binding of GTP.</text>
</comment>
<comment type="caution">
    <text evidence="10">The sequence shown here is derived from an EMBL/GenBank/DDBJ whole genome shotgun (WGS) entry which is preliminary data.</text>
</comment>
<evidence type="ECO:0000256" key="3">
    <source>
        <dbReference type="ARBA" id="ARBA00005593"/>
    </source>
</evidence>
<dbReference type="FunFam" id="3.30.519.10:FF:000005">
    <property type="entry name" value="Rab GDP dissociation inhibitor"/>
    <property type="match status" value="1"/>
</dbReference>
<evidence type="ECO:0000256" key="1">
    <source>
        <dbReference type="ARBA" id="ARBA00004496"/>
    </source>
</evidence>
<dbReference type="FunFam" id="1.10.405.10:FF:000001">
    <property type="entry name" value="Rab GDP dissociation inhibitor"/>
    <property type="match status" value="1"/>
</dbReference>
<dbReference type="GO" id="GO:0005096">
    <property type="term" value="F:GTPase activator activity"/>
    <property type="evidence" value="ECO:0007669"/>
    <property type="project" value="UniProtKB-KW"/>
</dbReference>
<evidence type="ECO:0000256" key="4">
    <source>
        <dbReference type="ARBA" id="ARBA00022468"/>
    </source>
</evidence>
<gene>
    <name evidence="10" type="ORF">ACEWY4_013848</name>
</gene>
<evidence type="ECO:0000313" key="11">
    <source>
        <dbReference type="Proteomes" id="UP001591681"/>
    </source>
</evidence>
<dbReference type="PANTHER" id="PTHR11787">
    <property type="entry name" value="RAB GDP-DISSOCIATION INHIBITOR"/>
    <property type="match status" value="1"/>
</dbReference>
<dbReference type="PRINTS" id="PR00891">
    <property type="entry name" value="RABGDIREP"/>
</dbReference>
<dbReference type="InterPro" id="IPR036188">
    <property type="entry name" value="FAD/NAD-bd_sf"/>
</dbReference>
<comment type="similarity">
    <text evidence="3 8">Belongs to the Rab GDI family.</text>
</comment>
<keyword evidence="5 8" id="KW-0963">Cytoplasm</keyword>
<dbReference type="InterPro" id="IPR000806">
    <property type="entry name" value="RabGDI"/>
</dbReference>
<evidence type="ECO:0000256" key="7">
    <source>
        <dbReference type="ARBA" id="ARBA00037119"/>
    </source>
</evidence>
<evidence type="ECO:0000256" key="8">
    <source>
        <dbReference type="RuleBase" id="RU363124"/>
    </source>
</evidence>
<protein>
    <recommendedName>
        <fullName evidence="8">Rab GDP dissociation inhibitor</fullName>
    </recommendedName>
</protein>
<dbReference type="Gene3D" id="1.10.405.10">
    <property type="entry name" value="Guanine Nucleotide Dissociation Inhibitor, domain 1"/>
    <property type="match status" value="1"/>
</dbReference>
<comment type="function">
    <text evidence="7">Regulates the GDP/GTP exchange reaction of most Rab proteins by inhibiting the dissociation of GDP from them, and the subsequent binding of GTP to them. Promotes the dissociation of GDP-bound Rab proteins from the membrane and inhibits their activation. Promotes the dissociation of RAB1A, RAB3A, RAB5A and RAB10 from membranes.</text>
</comment>
<dbReference type="Gene3D" id="3.50.50.60">
    <property type="entry name" value="FAD/NAD(P)-binding domain"/>
    <property type="match status" value="1"/>
</dbReference>
<organism evidence="10 11">
    <name type="scientific">Coilia grayii</name>
    <name type="common">Gray's grenadier anchovy</name>
    <dbReference type="NCBI Taxonomy" id="363190"/>
    <lineage>
        <taxon>Eukaryota</taxon>
        <taxon>Metazoa</taxon>
        <taxon>Chordata</taxon>
        <taxon>Craniata</taxon>
        <taxon>Vertebrata</taxon>
        <taxon>Euteleostomi</taxon>
        <taxon>Actinopterygii</taxon>
        <taxon>Neopterygii</taxon>
        <taxon>Teleostei</taxon>
        <taxon>Clupei</taxon>
        <taxon>Clupeiformes</taxon>
        <taxon>Clupeoidei</taxon>
        <taxon>Engraulidae</taxon>
        <taxon>Coilinae</taxon>
        <taxon>Coilia</taxon>
    </lineage>
</organism>
<accession>A0ABD1JXG8</accession>
<dbReference type="Gene3D" id="3.30.519.10">
    <property type="entry name" value="Guanine Nucleotide Dissociation Inhibitor, domain 2"/>
    <property type="match status" value="1"/>
</dbReference>
<dbReference type="SUPFAM" id="SSF51905">
    <property type="entry name" value="FAD/NAD(P)-binding domain"/>
    <property type="match status" value="2"/>
</dbReference>
<dbReference type="PANTHER" id="PTHR11787:SF3">
    <property type="entry name" value="RAB GDP DISSOCIATION INHIBITOR ALPHA"/>
    <property type="match status" value="1"/>
</dbReference>
<dbReference type="PRINTS" id="PR00892">
    <property type="entry name" value="RABGDI"/>
</dbReference>
<evidence type="ECO:0000256" key="9">
    <source>
        <dbReference type="SAM" id="SignalP"/>
    </source>
</evidence>
<dbReference type="GO" id="GO:0005794">
    <property type="term" value="C:Golgi apparatus"/>
    <property type="evidence" value="ECO:0007669"/>
    <property type="project" value="UniProtKB-SubCell"/>
</dbReference>
<reference evidence="10 11" key="1">
    <citation type="submission" date="2024-09" db="EMBL/GenBank/DDBJ databases">
        <title>A chromosome-level genome assembly of Gray's grenadier anchovy, Coilia grayii.</title>
        <authorList>
            <person name="Fu Z."/>
        </authorList>
    </citation>
    <scope>NUCLEOTIDE SEQUENCE [LARGE SCALE GENOMIC DNA]</scope>
    <source>
        <strain evidence="10">G4</strain>
        <tissue evidence="10">Muscle</tissue>
    </source>
</reference>
<dbReference type="Pfam" id="PF00996">
    <property type="entry name" value="GDI"/>
    <property type="match status" value="1"/>
</dbReference>
<dbReference type="Proteomes" id="UP001591681">
    <property type="component" value="Unassembled WGS sequence"/>
</dbReference>
<dbReference type="InterPro" id="IPR018203">
    <property type="entry name" value="GDP_dissociation_inhibitor"/>
</dbReference>
<keyword evidence="9" id="KW-0732">Signal</keyword>
<sequence length="462" mass="52283">MPGKLQMRQLSQSLSVCLSLCFCRSICLSACLSECVLSGLLSADGKKILHIDRNAYYGGECASISPLEEVYKKFQVSGPPKSMGRGKDWNVDLIPKFVLANGLLVKMLLYTEVTRYLDFKVVEGSYVFRGGKVHKVPSSETEATNSDLMGMFDKRRFRKFLQFIQNFEDGDPRTYHEMDPKRTSMQDVFRHFDLGPDVIEFMGHAMALHQTESYLDQPCINTIQRIKLYMESLTRCSHSPYLYPVYGLGELPQGFARLSPGRGGAFMLNRPVDDILMDKGQVVGIKSGKDMFRCKQLICDPSYVPSRVKKLGRVIRIICLLNHPIKNTHDANSCHIVIPQAQVHRKSDIYICMVSYTHNVASEGKYIAVVSATVETSDPEKEVQPALSLLEPIQQKFVSISNVMAPTDDGRRSQIFVSRSYDATAHFETECDDIRDMYYRMTGTEFTTGDIQRDQSDDEDNN</sequence>
<evidence type="ECO:0000256" key="6">
    <source>
        <dbReference type="ARBA" id="ARBA00023034"/>
    </source>
</evidence>
<feature type="chain" id="PRO_5044818874" description="Rab GDP dissociation inhibitor" evidence="9">
    <location>
        <begin position="30"/>
        <end position="462"/>
    </location>
</feature>
<name>A0ABD1JXG8_9TELE</name>
<evidence type="ECO:0000256" key="2">
    <source>
        <dbReference type="ARBA" id="ARBA00004601"/>
    </source>
</evidence>
<feature type="signal peptide" evidence="9">
    <location>
        <begin position="1"/>
        <end position="29"/>
    </location>
</feature>
<evidence type="ECO:0000256" key="5">
    <source>
        <dbReference type="ARBA" id="ARBA00022490"/>
    </source>
</evidence>
<evidence type="ECO:0000313" key="10">
    <source>
        <dbReference type="EMBL" id="KAL2091585.1"/>
    </source>
</evidence>
<keyword evidence="4 8" id="KW-0343">GTPase activation</keyword>
<dbReference type="AlphaFoldDB" id="A0ABD1JXG8"/>
<dbReference type="EMBL" id="JBHFQA010000011">
    <property type="protein sequence ID" value="KAL2091585.1"/>
    <property type="molecule type" value="Genomic_DNA"/>
</dbReference>
<proteinExistence type="inferred from homology"/>
<comment type="subcellular location">
    <subcellularLocation>
        <location evidence="1 8">Cytoplasm</location>
    </subcellularLocation>
    <subcellularLocation>
        <location evidence="2">Golgi apparatus</location>
        <location evidence="2">trans-Golgi network</location>
    </subcellularLocation>
</comment>
<keyword evidence="11" id="KW-1185">Reference proteome</keyword>